<evidence type="ECO:0000256" key="1">
    <source>
        <dbReference type="SAM" id="SignalP"/>
    </source>
</evidence>
<evidence type="ECO:0000313" key="3">
    <source>
        <dbReference type="Proteomes" id="UP000265581"/>
    </source>
</evidence>
<keyword evidence="1" id="KW-0732">Signal</keyword>
<accession>A0A371PD31</accession>
<feature type="chain" id="PRO_5039685970" evidence="1">
    <location>
        <begin position="17"/>
        <end position="126"/>
    </location>
</feature>
<dbReference type="Proteomes" id="UP000265581">
    <property type="component" value="Unassembled WGS sequence"/>
</dbReference>
<gene>
    <name evidence="2" type="ORF">DX116_07785</name>
</gene>
<reference evidence="2 3" key="1">
    <citation type="submission" date="2018-08" db="EMBL/GenBank/DDBJ databases">
        <title>Aeromicrobium sp. M2KJ-4, whole genome shotgun sequence.</title>
        <authorList>
            <person name="Tuo L."/>
        </authorList>
    </citation>
    <scope>NUCLEOTIDE SEQUENCE [LARGE SCALE GENOMIC DNA]</scope>
    <source>
        <strain evidence="2 3">M2KJ-4</strain>
    </source>
</reference>
<dbReference type="EMBL" id="QUBR01000001">
    <property type="protein sequence ID" value="REK73438.1"/>
    <property type="molecule type" value="Genomic_DNA"/>
</dbReference>
<protein>
    <submittedName>
        <fullName evidence="2">Uncharacterized protein</fullName>
    </submittedName>
</protein>
<evidence type="ECO:0000313" key="2">
    <source>
        <dbReference type="EMBL" id="REK73438.1"/>
    </source>
</evidence>
<comment type="caution">
    <text evidence="2">The sequence shown here is derived from an EMBL/GenBank/DDBJ whole genome shotgun (WGS) entry which is preliminary data.</text>
</comment>
<organism evidence="2 3">
    <name type="scientific">Aeromicrobium endophyticum</name>
    <dbReference type="NCBI Taxonomy" id="2292704"/>
    <lineage>
        <taxon>Bacteria</taxon>
        <taxon>Bacillati</taxon>
        <taxon>Actinomycetota</taxon>
        <taxon>Actinomycetes</taxon>
        <taxon>Propionibacteriales</taxon>
        <taxon>Nocardioidaceae</taxon>
        <taxon>Aeromicrobium</taxon>
    </lineage>
</organism>
<sequence>MSAAAALALGVGVTTAATGSASAEPSGTYEYICVSTTGSSYSMAAGEKLGNCKGSYLQKYINGKQIESIPLDGSGTPVDPDGQLDGYCIIGLALGGTAAIVFPPAGAAELIFTAAADLTTLVDCVA</sequence>
<keyword evidence="3" id="KW-1185">Reference proteome</keyword>
<name>A0A371PD31_9ACTN</name>
<proteinExistence type="predicted"/>
<dbReference type="AlphaFoldDB" id="A0A371PD31"/>
<feature type="signal peptide" evidence="1">
    <location>
        <begin position="1"/>
        <end position="16"/>
    </location>
</feature>